<dbReference type="GO" id="GO:0003677">
    <property type="term" value="F:DNA binding"/>
    <property type="evidence" value="ECO:0007669"/>
    <property type="project" value="UniProtKB-KW"/>
</dbReference>
<feature type="domain" description="IclR-ED" evidence="7">
    <location>
        <begin position="70"/>
        <end position="251"/>
    </location>
</feature>
<dbReference type="InterPro" id="IPR036390">
    <property type="entry name" value="WH_DNA-bd_sf"/>
</dbReference>
<dbReference type="PANTHER" id="PTHR30136">
    <property type="entry name" value="HELIX-TURN-HELIX TRANSCRIPTIONAL REGULATOR, ICLR FAMILY"/>
    <property type="match status" value="1"/>
</dbReference>
<evidence type="ECO:0000313" key="8">
    <source>
        <dbReference type="EMBL" id="SHI93994.1"/>
    </source>
</evidence>
<gene>
    <name evidence="8" type="ORF">SAMN02745751_01390</name>
</gene>
<organism evidence="8 9">
    <name type="scientific">Dethiosulfatibacter aminovorans DSM 17477</name>
    <dbReference type="NCBI Taxonomy" id="1121476"/>
    <lineage>
        <taxon>Bacteria</taxon>
        <taxon>Bacillati</taxon>
        <taxon>Bacillota</taxon>
        <taxon>Tissierellia</taxon>
        <taxon>Dethiosulfatibacter</taxon>
    </lineage>
</organism>
<dbReference type="PROSITE" id="PS51078">
    <property type="entry name" value="ICLR_ED"/>
    <property type="match status" value="1"/>
</dbReference>
<dbReference type="GO" id="GO:0003700">
    <property type="term" value="F:DNA-binding transcription factor activity"/>
    <property type="evidence" value="ECO:0007669"/>
    <property type="project" value="TreeGrafter"/>
</dbReference>
<evidence type="ECO:0000256" key="2">
    <source>
        <dbReference type="ARBA" id="ARBA00023125"/>
    </source>
</evidence>
<dbReference type="SUPFAM" id="SSF55781">
    <property type="entry name" value="GAF domain-like"/>
    <property type="match status" value="1"/>
</dbReference>
<evidence type="ECO:0000256" key="4">
    <source>
        <dbReference type="ARBA" id="ARBA00058938"/>
    </source>
</evidence>
<dbReference type="InterPro" id="IPR050707">
    <property type="entry name" value="HTH_MetabolicPath_Reg"/>
</dbReference>
<protein>
    <recommendedName>
        <fullName evidence="5">Glycerol operon regulatory protein</fullName>
    </recommendedName>
</protein>
<keyword evidence="2" id="KW-0238">DNA-binding</keyword>
<dbReference type="PANTHER" id="PTHR30136:SF24">
    <property type="entry name" value="HTH-TYPE TRANSCRIPTIONAL REPRESSOR ALLR"/>
    <property type="match status" value="1"/>
</dbReference>
<evidence type="ECO:0000259" key="6">
    <source>
        <dbReference type="PROSITE" id="PS51077"/>
    </source>
</evidence>
<keyword evidence="1" id="KW-0805">Transcription regulation</keyword>
<dbReference type="InterPro" id="IPR005471">
    <property type="entry name" value="Tscrpt_reg_IclR_N"/>
</dbReference>
<accession>A0A1M6F8B2</accession>
<sequence length="252" mass="28368">MGKEGNTIQSVDRAIEILRSFEHNEELGVTEISKLTNLHKSTAFNLISTLEKAGLLSKDANSGRYRLGMELFRLGTMVNSNIRKICEPYLQMLVDEFSETVNLVARNDLLVIYLDKKDSPHSMRISTEEGTRLPMYITAVGKAMMSTLSDDEIKNILKNVRLVKFTENTLTDREAIRLQIQSARDSGYAEDLQEYENGLTCVGAPIRDHTGRANYAISVSGPNSRMTKEVRKKIGDRLVELTAQISKKLGYF</sequence>
<dbReference type="FunFam" id="1.10.10.10:FF:000056">
    <property type="entry name" value="IclR family transcriptional regulator"/>
    <property type="match status" value="1"/>
</dbReference>
<name>A0A1M6F8B2_9FIRM</name>
<dbReference type="SMART" id="SM00346">
    <property type="entry name" value="HTH_ICLR"/>
    <property type="match status" value="1"/>
</dbReference>
<evidence type="ECO:0000256" key="1">
    <source>
        <dbReference type="ARBA" id="ARBA00023015"/>
    </source>
</evidence>
<keyword evidence="3" id="KW-0804">Transcription</keyword>
<proteinExistence type="predicted"/>
<dbReference type="STRING" id="1121476.SAMN02745751_01390"/>
<dbReference type="AlphaFoldDB" id="A0A1M6F8B2"/>
<keyword evidence="9" id="KW-1185">Reference proteome</keyword>
<dbReference type="InterPro" id="IPR029016">
    <property type="entry name" value="GAF-like_dom_sf"/>
</dbReference>
<dbReference type="GO" id="GO:0045892">
    <property type="term" value="P:negative regulation of DNA-templated transcription"/>
    <property type="evidence" value="ECO:0007669"/>
    <property type="project" value="TreeGrafter"/>
</dbReference>
<dbReference type="Pfam" id="PF01614">
    <property type="entry name" value="IclR_C"/>
    <property type="match status" value="1"/>
</dbReference>
<comment type="function">
    <text evidence="4">May be an activator protein for the gylABX operon.</text>
</comment>
<dbReference type="InterPro" id="IPR014757">
    <property type="entry name" value="Tscrpt_reg_IclR_C"/>
</dbReference>
<feature type="domain" description="HTH iclR-type" evidence="6">
    <location>
        <begin position="8"/>
        <end position="69"/>
    </location>
</feature>
<dbReference type="Proteomes" id="UP000184052">
    <property type="component" value="Unassembled WGS sequence"/>
</dbReference>
<dbReference type="InterPro" id="IPR036388">
    <property type="entry name" value="WH-like_DNA-bd_sf"/>
</dbReference>
<dbReference type="OrthoDB" id="9791752at2"/>
<evidence type="ECO:0000256" key="3">
    <source>
        <dbReference type="ARBA" id="ARBA00023163"/>
    </source>
</evidence>
<dbReference type="Gene3D" id="3.30.450.40">
    <property type="match status" value="1"/>
</dbReference>
<dbReference type="SUPFAM" id="SSF46785">
    <property type="entry name" value="Winged helix' DNA-binding domain"/>
    <property type="match status" value="1"/>
</dbReference>
<dbReference type="Pfam" id="PF09339">
    <property type="entry name" value="HTH_IclR"/>
    <property type="match status" value="1"/>
</dbReference>
<evidence type="ECO:0000256" key="5">
    <source>
        <dbReference type="ARBA" id="ARBA00070406"/>
    </source>
</evidence>
<dbReference type="RefSeq" id="WP_073048859.1">
    <property type="nucleotide sequence ID" value="NZ_FQZL01000008.1"/>
</dbReference>
<dbReference type="PROSITE" id="PS51077">
    <property type="entry name" value="HTH_ICLR"/>
    <property type="match status" value="1"/>
</dbReference>
<reference evidence="8 9" key="1">
    <citation type="submission" date="2016-11" db="EMBL/GenBank/DDBJ databases">
        <authorList>
            <person name="Jaros S."/>
            <person name="Januszkiewicz K."/>
            <person name="Wedrychowicz H."/>
        </authorList>
    </citation>
    <scope>NUCLEOTIDE SEQUENCE [LARGE SCALE GENOMIC DNA]</scope>
    <source>
        <strain evidence="8 9">DSM 17477</strain>
    </source>
</reference>
<evidence type="ECO:0000259" key="7">
    <source>
        <dbReference type="PROSITE" id="PS51078"/>
    </source>
</evidence>
<dbReference type="EMBL" id="FQZL01000008">
    <property type="protein sequence ID" value="SHI93994.1"/>
    <property type="molecule type" value="Genomic_DNA"/>
</dbReference>
<evidence type="ECO:0000313" key="9">
    <source>
        <dbReference type="Proteomes" id="UP000184052"/>
    </source>
</evidence>
<dbReference type="Gene3D" id="1.10.10.10">
    <property type="entry name" value="Winged helix-like DNA-binding domain superfamily/Winged helix DNA-binding domain"/>
    <property type="match status" value="1"/>
</dbReference>